<gene>
    <name evidence="1" type="ORF">KC19_3G138400</name>
</gene>
<accession>A0A8T0IKR7</accession>
<reference evidence="1" key="1">
    <citation type="submission" date="2020-06" db="EMBL/GenBank/DDBJ databases">
        <title>WGS assembly of Ceratodon purpureus strain R40.</title>
        <authorList>
            <person name="Carey S.B."/>
            <person name="Jenkins J."/>
            <person name="Shu S."/>
            <person name="Lovell J.T."/>
            <person name="Sreedasyam A."/>
            <person name="Maumus F."/>
            <person name="Tiley G.P."/>
            <person name="Fernandez-Pozo N."/>
            <person name="Barry K."/>
            <person name="Chen C."/>
            <person name="Wang M."/>
            <person name="Lipzen A."/>
            <person name="Daum C."/>
            <person name="Saski C.A."/>
            <person name="Payton A.C."/>
            <person name="Mcbreen J.C."/>
            <person name="Conrad R.E."/>
            <person name="Kollar L.M."/>
            <person name="Olsson S."/>
            <person name="Huttunen S."/>
            <person name="Landis J.B."/>
            <person name="Wickett N.J."/>
            <person name="Johnson M.G."/>
            <person name="Rensing S.A."/>
            <person name="Grimwood J."/>
            <person name="Schmutz J."/>
            <person name="Mcdaniel S.F."/>
        </authorList>
    </citation>
    <scope>NUCLEOTIDE SEQUENCE</scope>
    <source>
        <strain evidence="1">R40</strain>
    </source>
</reference>
<evidence type="ECO:0000313" key="1">
    <source>
        <dbReference type="EMBL" id="KAG0583467.1"/>
    </source>
</evidence>
<name>A0A8T0IKR7_CERPU</name>
<protein>
    <submittedName>
        <fullName evidence="1">Uncharacterized protein</fullName>
    </submittedName>
</protein>
<dbReference type="AlphaFoldDB" id="A0A8T0IKR7"/>
<organism evidence="1 2">
    <name type="scientific">Ceratodon purpureus</name>
    <name type="common">Fire moss</name>
    <name type="synonym">Dicranum purpureum</name>
    <dbReference type="NCBI Taxonomy" id="3225"/>
    <lineage>
        <taxon>Eukaryota</taxon>
        <taxon>Viridiplantae</taxon>
        <taxon>Streptophyta</taxon>
        <taxon>Embryophyta</taxon>
        <taxon>Bryophyta</taxon>
        <taxon>Bryophytina</taxon>
        <taxon>Bryopsida</taxon>
        <taxon>Dicranidae</taxon>
        <taxon>Pseudoditrichales</taxon>
        <taxon>Ditrichaceae</taxon>
        <taxon>Ceratodon</taxon>
    </lineage>
</organism>
<keyword evidence="2" id="KW-1185">Reference proteome</keyword>
<dbReference type="Proteomes" id="UP000822688">
    <property type="component" value="Chromosome 3"/>
</dbReference>
<evidence type="ECO:0000313" key="2">
    <source>
        <dbReference type="Proteomes" id="UP000822688"/>
    </source>
</evidence>
<proteinExistence type="predicted"/>
<sequence>MHLQVGHFLVLFSHCSYHHNTLFSLLSDLSLPRYSPAPTQVPNQPTSPPRRQDLHVQFQVNPVPGRRPPSDPLLWSFNMYRSLPMNIDIDASSACLPQCAGF</sequence>
<comment type="caution">
    <text evidence="1">The sequence shown here is derived from an EMBL/GenBank/DDBJ whole genome shotgun (WGS) entry which is preliminary data.</text>
</comment>
<dbReference type="EMBL" id="CM026423">
    <property type="protein sequence ID" value="KAG0583467.1"/>
    <property type="molecule type" value="Genomic_DNA"/>
</dbReference>